<dbReference type="EMBL" id="LVXG01000023">
    <property type="protein sequence ID" value="OQP47186.1"/>
    <property type="molecule type" value="Genomic_DNA"/>
</dbReference>
<dbReference type="RefSeq" id="WP_081201192.1">
    <property type="nucleotide sequence ID" value="NZ_LVXG01000023.1"/>
</dbReference>
<evidence type="ECO:0000259" key="1">
    <source>
        <dbReference type="Pfam" id="PF00534"/>
    </source>
</evidence>
<sequence length="741" mass="85252">MHPLSQKTDLTYGIKSTSYFFNEHTKNLFPGSSFNKDPFREDGSDLAICMHEISDSARLIDTLSSIEYYLLDFKGKIIITTNQPVSHLKKIEAYLSTSTAPVSIIEVQENATVAEVRNFLANTLNYNWLLFMEPGMSFIKNPLVAIKSTIADLGVNFINLPLISSDHRTVYSLGGTLLTDENNRYVGGGNCFDFKPGFEYTDYKIKNPFLSDNLASNACVINRKNFLHEGGFTSNTTPGLEDVAFSLHLYEKSVKIGNINEFVLINNSPLTENQNQANGLGVLNPNDDQSKDLKIIDGAVIKNKLKTKKRIALLVDIKDWAFDNIAKNIEHNLSKKYDFTIYYLADFAGERWLELFVVLYKEKHDMIMFFWRLVTKQIFSEANKQYIQDHFNISKETYERYLNNTIILTGVYDHLFLTPDGINNSLDIFSNHVDGYFVASNKLKHIYDHIPGFMKPHSVIQDGVDTDKFHRIPGATFSDASAPLVVGWAGNSKWGMDVDGIDHKGFETIINPAISELIEEGYKIKLIYADRHEPSTHIPRSEMNNFYNKLDVYICTSDIEGTPNPVLESMACGIGIVSTDVGIVKEVLGKEQQKFILEERTKECLKKKLITLINDRSILHILAAENKIRINNWTWKSKCEKFETFFDYYFFKRDSQRFRIKRFPFPTAKPKVTHEENEPVNILFRLNLDIMQELGHWKELQTETKNWYYNEYEILPLWYKRLGHIIKVLTGKRSIKSLFKK</sequence>
<feature type="domain" description="Glycosyl transferase family 1" evidence="1">
    <location>
        <begin position="535"/>
        <end position="621"/>
    </location>
</feature>
<dbReference type="GO" id="GO:0016757">
    <property type="term" value="F:glycosyltransferase activity"/>
    <property type="evidence" value="ECO:0007669"/>
    <property type="project" value="InterPro"/>
</dbReference>
<dbReference type="Gene3D" id="3.40.50.2000">
    <property type="entry name" value="Glycogen Phosphorylase B"/>
    <property type="match status" value="1"/>
</dbReference>
<dbReference type="SUPFAM" id="SSF53448">
    <property type="entry name" value="Nucleotide-diphospho-sugar transferases"/>
    <property type="match status" value="1"/>
</dbReference>
<dbReference type="InterPro" id="IPR001296">
    <property type="entry name" value="Glyco_trans_1"/>
</dbReference>
<comment type="caution">
    <text evidence="2">The sequence shown here is derived from an EMBL/GenBank/DDBJ whole genome shotgun (WGS) entry which is preliminary data.</text>
</comment>
<dbReference type="Pfam" id="PF00534">
    <property type="entry name" value="Glycos_transf_1"/>
    <property type="match status" value="1"/>
</dbReference>
<dbReference type="PANTHER" id="PTHR45947:SF3">
    <property type="entry name" value="SULFOQUINOVOSYL TRANSFERASE SQD2"/>
    <property type="match status" value="1"/>
</dbReference>
<reference evidence="3" key="1">
    <citation type="submission" date="2016-04" db="EMBL/GenBank/DDBJ databases">
        <authorList>
            <person name="Chen L."/>
            <person name="Zhuang W."/>
            <person name="Wang G."/>
        </authorList>
    </citation>
    <scope>NUCLEOTIDE SEQUENCE [LARGE SCALE GENOMIC DNA]</scope>
    <source>
        <strain evidence="3">17621</strain>
    </source>
</reference>
<accession>A0A1V9EM39</accession>
<keyword evidence="3" id="KW-1185">Reference proteome</keyword>
<dbReference type="CDD" id="cd03801">
    <property type="entry name" value="GT4_PimA-like"/>
    <property type="match status" value="1"/>
</dbReference>
<dbReference type="PANTHER" id="PTHR45947">
    <property type="entry name" value="SULFOQUINOVOSYL TRANSFERASE SQD2"/>
    <property type="match status" value="1"/>
</dbReference>
<evidence type="ECO:0000313" key="3">
    <source>
        <dbReference type="Proteomes" id="UP000192610"/>
    </source>
</evidence>
<dbReference type="InterPro" id="IPR050194">
    <property type="entry name" value="Glycosyltransferase_grp1"/>
</dbReference>
<dbReference type="InterPro" id="IPR029044">
    <property type="entry name" value="Nucleotide-diphossugar_trans"/>
</dbReference>
<dbReference type="Proteomes" id="UP000192610">
    <property type="component" value="Unassembled WGS sequence"/>
</dbReference>
<organism evidence="2 3">
    <name type="scientific">Niastella yeongjuensis</name>
    <dbReference type="NCBI Taxonomy" id="354355"/>
    <lineage>
        <taxon>Bacteria</taxon>
        <taxon>Pseudomonadati</taxon>
        <taxon>Bacteroidota</taxon>
        <taxon>Chitinophagia</taxon>
        <taxon>Chitinophagales</taxon>
        <taxon>Chitinophagaceae</taxon>
        <taxon>Niastella</taxon>
    </lineage>
</organism>
<dbReference type="SUPFAM" id="SSF53756">
    <property type="entry name" value="UDP-Glycosyltransferase/glycogen phosphorylase"/>
    <property type="match status" value="1"/>
</dbReference>
<evidence type="ECO:0000313" key="2">
    <source>
        <dbReference type="EMBL" id="OQP47186.1"/>
    </source>
</evidence>
<protein>
    <recommendedName>
        <fullName evidence="1">Glycosyl transferase family 1 domain-containing protein</fullName>
    </recommendedName>
</protein>
<dbReference type="AlphaFoldDB" id="A0A1V9EM39"/>
<dbReference type="STRING" id="354355.SAMN05660816_01360"/>
<dbReference type="OrthoDB" id="894435at2"/>
<proteinExistence type="predicted"/>
<gene>
    <name evidence="2" type="ORF">A4H97_06670</name>
</gene>
<name>A0A1V9EM39_9BACT</name>
<dbReference type="Gene3D" id="3.90.550.10">
    <property type="entry name" value="Spore Coat Polysaccharide Biosynthesis Protein SpsA, Chain A"/>
    <property type="match status" value="1"/>
</dbReference>